<feature type="transmembrane region" description="Helical" evidence="1">
    <location>
        <begin position="42"/>
        <end position="63"/>
    </location>
</feature>
<keyword evidence="1" id="KW-1133">Transmembrane helix</keyword>
<organism evidence="2">
    <name type="scientific">Amblyomma tuberculatum</name>
    <dbReference type="NCBI Taxonomy" id="48802"/>
    <lineage>
        <taxon>Eukaryota</taxon>
        <taxon>Metazoa</taxon>
        <taxon>Ecdysozoa</taxon>
        <taxon>Arthropoda</taxon>
        <taxon>Chelicerata</taxon>
        <taxon>Arachnida</taxon>
        <taxon>Acari</taxon>
        <taxon>Parasitiformes</taxon>
        <taxon>Ixodida</taxon>
        <taxon>Ixodoidea</taxon>
        <taxon>Ixodidae</taxon>
        <taxon>Amblyomminae</taxon>
        <taxon>Amblyomma</taxon>
    </lineage>
</organism>
<reference evidence="2" key="1">
    <citation type="submission" date="2019-12" db="EMBL/GenBank/DDBJ databases">
        <title>The sialotranscriptome of the gopher-tortoise tick, Amblyomma tuberculatum.</title>
        <authorList>
            <person name="Karim S."/>
            <person name="Andersen J."/>
            <person name="Kumar D."/>
            <person name="Adamson S."/>
            <person name="Ennen J."/>
            <person name="Qualis C.P."/>
            <person name="Ribeiro J.M.C."/>
        </authorList>
    </citation>
    <scope>NUCLEOTIDE SEQUENCE</scope>
    <source>
        <strain evidence="2">Removed</strain>
        <tissue evidence="2">Salivary glands</tissue>
    </source>
</reference>
<name>A0A6M2E166_9ACAR</name>
<sequence length="101" mass="11204">MLHSHDPRPLIYSHAVVLRCFIPLPLSTAKKTLCFSSCCTPLGTAACLYARAVFFLFVCFVPLHPLHCQEATTVNNCHCISALYVVCLLVLSRSYILPMCS</sequence>
<keyword evidence="1" id="KW-0472">Membrane</keyword>
<protein>
    <submittedName>
        <fullName evidence="2">Uncharacterized protein</fullName>
    </submittedName>
</protein>
<dbReference type="AlphaFoldDB" id="A0A6M2E166"/>
<dbReference type="EMBL" id="GIDH01000299">
    <property type="protein sequence ID" value="NOV52242.1"/>
    <property type="molecule type" value="Transcribed_RNA"/>
</dbReference>
<accession>A0A6M2E166</accession>
<evidence type="ECO:0000313" key="2">
    <source>
        <dbReference type="EMBL" id="NOV52242.1"/>
    </source>
</evidence>
<feature type="transmembrane region" description="Helical" evidence="1">
    <location>
        <begin position="75"/>
        <end position="96"/>
    </location>
</feature>
<keyword evidence="1" id="KW-0812">Transmembrane</keyword>
<evidence type="ECO:0000256" key="1">
    <source>
        <dbReference type="SAM" id="Phobius"/>
    </source>
</evidence>
<proteinExistence type="predicted"/>